<evidence type="ECO:0000313" key="1">
    <source>
        <dbReference type="EMBL" id="KAH3848069.1"/>
    </source>
</evidence>
<proteinExistence type="predicted"/>
<accession>A0A9D4QYA9</accession>
<evidence type="ECO:0000313" key="2">
    <source>
        <dbReference type="Proteomes" id="UP000828390"/>
    </source>
</evidence>
<organism evidence="1 2">
    <name type="scientific">Dreissena polymorpha</name>
    <name type="common">Zebra mussel</name>
    <name type="synonym">Mytilus polymorpha</name>
    <dbReference type="NCBI Taxonomy" id="45954"/>
    <lineage>
        <taxon>Eukaryota</taxon>
        <taxon>Metazoa</taxon>
        <taxon>Spiralia</taxon>
        <taxon>Lophotrochozoa</taxon>
        <taxon>Mollusca</taxon>
        <taxon>Bivalvia</taxon>
        <taxon>Autobranchia</taxon>
        <taxon>Heteroconchia</taxon>
        <taxon>Euheterodonta</taxon>
        <taxon>Imparidentia</taxon>
        <taxon>Neoheterodontei</taxon>
        <taxon>Myida</taxon>
        <taxon>Dreissenoidea</taxon>
        <taxon>Dreissenidae</taxon>
        <taxon>Dreissena</taxon>
    </lineage>
</organism>
<dbReference type="AlphaFoldDB" id="A0A9D4QYA9"/>
<comment type="caution">
    <text evidence="1">The sequence shown here is derived from an EMBL/GenBank/DDBJ whole genome shotgun (WGS) entry which is preliminary data.</text>
</comment>
<name>A0A9D4QYA9_DREPO</name>
<gene>
    <name evidence="1" type="ORF">DPMN_090416</name>
</gene>
<protein>
    <submittedName>
        <fullName evidence="1">Uncharacterized protein</fullName>
    </submittedName>
</protein>
<reference evidence="1" key="2">
    <citation type="submission" date="2020-11" db="EMBL/GenBank/DDBJ databases">
        <authorList>
            <person name="McCartney M.A."/>
            <person name="Auch B."/>
            <person name="Kono T."/>
            <person name="Mallez S."/>
            <person name="Becker A."/>
            <person name="Gohl D.M."/>
            <person name="Silverstein K.A.T."/>
            <person name="Koren S."/>
            <person name="Bechman K.B."/>
            <person name="Herman A."/>
            <person name="Abrahante J.E."/>
            <person name="Garbe J."/>
        </authorList>
    </citation>
    <scope>NUCLEOTIDE SEQUENCE</scope>
    <source>
        <strain evidence="1">Duluth1</strain>
        <tissue evidence="1">Whole animal</tissue>
    </source>
</reference>
<reference evidence="1" key="1">
    <citation type="journal article" date="2019" name="bioRxiv">
        <title>The Genome of the Zebra Mussel, Dreissena polymorpha: A Resource for Invasive Species Research.</title>
        <authorList>
            <person name="McCartney M.A."/>
            <person name="Auch B."/>
            <person name="Kono T."/>
            <person name="Mallez S."/>
            <person name="Zhang Y."/>
            <person name="Obille A."/>
            <person name="Becker A."/>
            <person name="Abrahante J.E."/>
            <person name="Garbe J."/>
            <person name="Badalamenti J.P."/>
            <person name="Herman A."/>
            <person name="Mangelson H."/>
            <person name="Liachko I."/>
            <person name="Sullivan S."/>
            <person name="Sone E.D."/>
            <person name="Koren S."/>
            <person name="Silverstein K.A.T."/>
            <person name="Beckman K.B."/>
            <person name="Gohl D.M."/>
        </authorList>
    </citation>
    <scope>NUCLEOTIDE SEQUENCE</scope>
    <source>
        <strain evidence="1">Duluth1</strain>
        <tissue evidence="1">Whole animal</tissue>
    </source>
</reference>
<keyword evidence="2" id="KW-1185">Reference proteome</keyword>
<dbReference type="Proteomes" id="UP000828390">
    <property type="component" value="Unassembled WGS sequence"/>
</dbReference>
<sequence length="122" mass="13382">MIGQSLNTAPHPGGHLYEDWASNVTSTVFISFELSRGINRINPPTKDTNGWICQNKIYVLINVLTKFHEDQTINVASGVFTRQNTNIHGVGVGTGDGLGKKDWAINVASIVLTRQKPRTHKG</sequence>
<dbReference type="EMBL" id="JAIWYP010000003">
    <property type="protein sequence ID" value="KAH3848069.1"/>
    <property type="molecule type" value="Genomic_DNA"/>
</dbReference>